<dbReference type="KEGG" id="gma:AciX8_1203"/>
<feature type="domain" description="Putative restriction endonuclease" evidence="1">
    <location>
        <begin position="29"/>
        <end position="152"/>
    </location>
</feature>
<name>G8NX19_GRAMM</name>
<evidence type="ECO:0000313" key="2">
    <source>
        <dbReference type="EMBL" id="AEU35547.1"/>
    </source>
</evidence>
<dbReference type="OrthoDB" id="119052at2"/>
<dbReference type="InterPro" id="IPR012296">
    <property type="entry name" value="Nuclease_put_TT1808"/>
</dbReference>
<dbReference type="AlphaFoldDB" id="G8NX19"/>
<dbReference type="RefSeq" id="WP_014264427.1">
    <property type="nucleotide sequence ID" value="NC_016631.1"/>
</dbReference>
<sequence>MATATIYPAPETQDKYVPVEVYLTSMYHPDCDYVDGKLLERNVGELPHGKLQSFFGWYFRNHNDEWQIEVSTEQRVQVSETRYRIPDVSIISRDAPEELILLTPPVLCIEILSREDRMSEMQDRVEDYIAMGVRAVWVVDPWRRKAFSVTTDGLLHPEPVTLQVPGSEIRVPVAEIFRELDRKKN</sequence>
<dbReference type="PANTHER" id="PTHR34107">
    <property type="entry name" value="SLL0198 PROTEIN-RELATED"/>
    <property type="match status" value="1"/>
</dbReference>
<protein>
    <recommendedName>
        <fullName evidence="1">Putative restriction endonuclease domain-containing protein</fullName>
    </recommendedName>
</protein>
<dbReference type="PANTHER" id="PTHR34107:SF4">
    <property type="entry name" value="SLL1222 PROTEIN"/>
    <property type="match status" value="1"/>
</dbReference>
<accession>G8NX19</accession>
<dbReference type="InterPro" id="IPR008538">
    <property type="entry name" value="Uma2"/>
</dbReference>
<gene>
    <name evidence="2" type="ordered locus">AciX8_1203</name>
</gene>
<dbReference type="STRING" id="682795.AciX8_1203"/>
<dbReference type="EMBL" id="CP003130">
    <property type="protein sequence ID" value="AEU35547.1"/>
    <property type="molecule type" value="Genomic_DNA"/>
</dbReference>
<dbReference type="InterPro" id="IPR011335">
    <property type="entry name" value="Restrct_endonuc-II-like"/>
</dbReference>
<dbReference type="Gene3D" id="3.90.1570.10">
    <property type="entry name" value="tt1808, chain A"/>
    <property type="match status" value="1"/>
</dbReference>
<evidence type="ECO:0000313" key="3">
    <source>
        <dbReference type="Proteomes" id="UP000007113"/>
    </source>
</evidence>
<dbReference type="Proteomes" id="UP000007113">
    <property type="component" value="Chromosome"/>
</dbReference>
<dbReference type="Pfam" id="PF05685">
    <property type="entry name" value="Uma2"/>
    <property type="match status" value="1"/>
</dbReference>
<evidence type="ECO:0000259" key="1">
    <source>
        <dbReference type="Pfam" id="PF05685"/>
    </source>
</evidence>
<proteinExistence type="predicted"/>
<organism evidence="2 3">
    <name type="scientific">Granulicella mallensis (strain ATCC BAA-1857 / DSM 23137 / MP5ACTX8)</name>
    <dbReference type="NCBI Taxonomy" id="682795"/>
    <lineage>
        <taxon>Bacteria</taxon>
        <taxon>Pseudomonadati</taxon>
        <taxon>Acidobacteriota</taxon>
        <taxon>Terriglobia</taxon>
        <taxon>Terriglobales</taxon>
        <taxon>Acidobacteriaceae</taxon>
        <taxon>Granulicella</taxon>
    </lineage>
</organism>
<dbReference type="SUPFAM" id="SSF52980">
    <property type="entry name" value="Restriction endonuclease-like"/>
    <property type="match status" value="1"/>
</dbReference>
<dbReference type="HOGENOM" id="CLU_1459363_0_0_0"/>
<keyword evidence="3" id="KW-1185">Reference proteome</keyword>
<dbReference type="eggNOG" id="COG4636">
    <property type="taxonomic scope" value="Bacteria"/>
</dbReference>
<reference evidence="2 3" key="1">
    <citation type="submission" date="2011-11" db="EMBL/GenBank/DDBJ databases">
        <title>Complete sequence of Granulicella mallensis MP5ACTX8.</title>
        <authorList>
            <consortium name="US DOE Joint Genome Institute"/>
            <person name="Lucas S."/>
            <person name="Copeland A."/>
            <person name="Lapidus A."/>
            <person name="Cheng J.-F."/>
            <person name="Goodwin L."/>
            <person name="Pitluck S."/>
            <person name="Peters L."/>
            <person name="Lu M."/>
            <person name="Detter J.C."/>
            <person name="Han C."/>
            <person name="Tapia R."/>
            <person name="Land M."/>
            <person name="Hauser L."/>
            <person name="Kyrpides N."/>
            <person name="Ivanova N."/>
            <person name="Mikhailova N."/>
            <person name="Pagani I."/>
            <person name="Rawat S."/>
            <person name="Mannisto M."/>
            <person name="Haggblom M."/>
            <person name="Woyke T."/>
        </authorList>
    </citation>
    <scope>NUCLEOTIDE SEQUENCE [LARGE SCALE GENOMIC DNA]</scope>
    <source>
        <strain evidence="3">ATCC BAA-1857 / DSM 23137 / MP5ACTX8</strain>
    </source>
</reference>
<dbReference type="CDD" id="cd06260">
    <property type="entry name" value="DUF820-like"/>
    <property type="match status" value="1"/>
</dbReference>